<proteinExistence type="predicted"/>
<evidence type="ECO:0000256" key="1">
    <source>
        <dbReference type="SAM" id="MobiDB-lite"/>
    </source>
</evidence>
<evidence type="ECO:0000313" key="2">
    <source>
        <dbReference type="EMBL" id="MPN23317.1"/>
    </source>
</evidence>
<name>A0A645G8U4_9ZZZZ</name>
<protein>
    <submittedName>
        <fullName evidence="2">Uncharacterized protein</fullName>
    </submittedName>
</protein>
<comment type="caution">
    <text evidence="2">The sequence shown here is derived from an EMBL/GenBank/DDBJ whole genome shotgun (WGS) entry which is preliminary data.</text>
</comment>
<sequence>MHAIQQAKACLFWLNRNIAGRDQNLARRAFRHGQRRWRCGARFAGCALHKRDLDRHILRHVIGFLVAIARHIAGKRRLHPIAVPERKCPGDVAVAPRHTGKEHGAILKQHDPRANQRSG</sequence>
<accession>A0A645G8U4</accession>
<dbReference type="AlphaFoldDB" id="A0A645G8U4"/>
<gene>
    <name evidence="2" type="ORF">SDC9_170705</name>
</gene>
<dbReference type="EMBL" id="VSSQ01071788">
    <property type="protein sequence ID" value="MPN23317.1"/>
    <property type="molecule type" value="Genomic_DNA"/>
</dbReference>
<reference evidence="2" key="1">
    <citation type="submission" date="2019-08" db="EMBL/GenBank/DDBJ databases">
        <authorList>
            <person name="Kucharzyk K."/>
            <person name="Murdoch R.W."/>
            <person name="Higgins S."/>
            <person name="Loffler F."/>
        </authorList>
    </citation>
    <scope>NUCLEOTIDE SEQUENCE</scope>
</reference>
<feature type="region of interest" description="Disordered" evidence="1">
    <location>
        <begin position="99"/>
        <end position="119"/>
    </location>
</feature>
<organism evidence="2">
    <name type="scientific">bioreactor metagenome</name>
    <dbReference type="NCBI Taxonomy" id="1076179"/>
    <lineage>
        <taxon>unclassified sequences</taxon>
        <taxon>metagenomes</taxon>
        <taxon>ecological metagenomes</taxon>
    </lineage>
</organism>